<dbReference type="OrthoDB" id="4472712at2759"/>
<protein>
    <submittedName>
        <fullName evidence="2">Uncharacterized protein</fullName>
    </submittedName>
</protein>
<feature type="region of interest" description="Disordered" evidence="1">
    <location>
        <begin position="82"/>
        <end position="101"/>
    </location>
</feature>
<organism evidence="2 3">
    <name type="scientific">Aspergillus bertholletiae</name>
    <dbReference type="NCBI Taxonomy" id="1226010"/>
    <lineage>
        <taxon>Eukaryota</taxon>
        <taxon>Fungi</taxon>
        <taxon>Dikarya</taxon>
        <taxon>Ascomycota</taxon>
        <taxon>Pezizomycotina</taxon>
        <taxon>Eurotiomycetes</taxon>
        <taxon>Eurotiomycetidae</taxon>
        <taxon>Eurotiales</taxon>
        <taxon>Aspergillaceae</taxon>
        <taxon>Aspergillus</taxon>
        <taxon>Aspergillus subgen. Circumdati</taxon>
    </lineage>
</organism>
<accession>A0A5N7AZW3</accession>
<proteinExistence type="predicted"/>
<dbReference type="Proteomes" id="UP000326198">
    <property type="component" value="Unassembled WGS sequence"/>
</dbReference>
<dbReference type="AlphaFoldDB" id="A0A5N7AZW3"/>
<gene>
    <name evidence="2" type="ORF">BDV26DRAFT_283480</name>
</gene>
<evidence type="ECO:0000313" key="2">
    <source>
        <dbReference type="EMBL" id="KAE8375407.1"/>
    </source>
</evidence>
<keyword evidence="3" id="KW-1185">Reference proteome</keyword>
<evidence type="ECO:0000313" key="3">
    <source>
        <dbReference type="Proteomes" id="UP000326198"/>
    </source>
</evidence>
<reference evidence="2 3" key="1">
    <citation type="submission" date="2019-04" db="EMBL/GenBank/DDBJ databases">
        <title>Friends and foes A comparative genomics studyof 23 Aspergillus species from section Flavi.</title>
        <authorList>
            <consortium name="DOE Joint Genome Institute"/>
            <person name="Kjaerbolling I."/>
            <person name="Vesth T."/>
            <person name="Frisvad J.C."/>
            <person name="Nybo J.L."/>
            <person name="Theobald S."/>
            <person name="Kildgaard S."/>
            <person name="Isbrandt T."/>
            <person name="Kuo A."/>
            <person name="Sato A."/>
            <person name="Lyhne E.K."/>
            <person name="Kogle M.E."/>
            <person name="Wiebenga A."/>
            <person name="Kun R.S."/>
            <person name="Lubbers R.J."/>
            <person name="Makela M.R."/>
            <person name="Barry K."/>
            <person name="Chovatia M."/>
            <person name="Clum A."/>
            <person name="Daum C."/>
            <person name="Haridas S."/>
            <person name="He G."/>
            <person name="LaButti K."/>
            <person name="Lipzen A."/>
            <person name="Mondo S."/>
            <person name="Riley R."/>
            <person name="Salamov A."/>
            <person name="Simmons B.A."/>
            <person name="Magnuson J.K."/>
            <person name="Henrissat B."/>
            <person name="Mortensen U.H."/>
            <person name="Larsen T.O."/>
            <person name="Devries R.P."/>
            <person name="Grigoriev I.V."/>
            <person name="Machida M."/>
            <person name="Baker S.E."/>
            <person name="Andersen M.R."/>
        </authorList>
    </citation>
    <scope>NUCLEOTIDE SEQUENCE [LARGE SCALE GENOMIC DNA]</scope>
    <source>
        <strain evidence="2 3">IBT 29228</strain>
    </source>
</reference>
<sequence>MNTDMDNIQLAGYTTEELPLSWSKNLLVVDSTEHVWRLSHLSVVEYFEDRKPLLNREVPFHCDRVCVSFLIAAYGKFGDDSGEASIGSAEEPVNSGGTLDRNNPFYRYTKEHWPRHFRNNMADDHSKRILKRFLGSPSESSSYFQS</sequence>
<evidence type="ECO:0000256" key="1">
    <source>
        <dbReference type="SAM" id="MobiDB-lite"/>
    </source>
</evidence>
<dbReference type="EMBL" id="ML736261">
    <property type="protein sequence ID" value="KAE8375407.1"/>
    <property type="molecule type" value="Genomic_DNA"/>
</dbReference>
<name>A0A5N7AZW3_9EURO</name>